<dbReference type="KEGG" id="copr:Cop2CBH44_30930"/>
<reference evidence="3" key="1">
    <citation type="submission" date="2020-07" db="EMBL/GenBank/DDBJ databases">
        <title>Complete genome sequencing of Coprobacter sp. strain 2CBH44.</title>
        <authorList>
            <person name="Sakamoto M."/>
            <person name="Murakami T."/>
            <person name="Mori H."/>
        </authorList>
    </citation>
    <scope>NUCLEOTIDE SEQUENCE [LARGE SCALE GENOMIC DNA]</scope>
    <source>
        <strain evidence="3">2CBH44</strain>
    </source>
</reference>
<keyword evidence="3" id="KW-1185">Reference proteome</keyword>
<protein>
    <recommendedName>
        <fullName evidence="1">DUF6850 domain-containing protein</fullName>
    </recommendedName>
</protein>
<sequence length="514" mass="59192">MMRKELNIVFLVIFVPAFLSSVWAEKKDTKKEGTPVLQRITENSSVYTSFFSLPYNNPVMKYRMYDYTLNEVSVGGDYRNESLPIVVQMGDGFRYGFVDVNSFINKRKSSMWGKASYRNGIQKNVKWNETSDYLLLYPYVMGDTLGGDFKSERYYFGGGYTAESGRFIWGVDASYSATLGYRQVDPRPRNVTGELDFTLGAALTEVGYYRVGLSVNAFKYKQKNDIKFYNEQGNVTLYHFTGMGMDYYRFRGEKKETYYKGHRFGGSLNLLPETKSGFTVNVSFDNFRFEKIISSLNELPMAKVDEYTWKAEVGYKQKNDNRFWGMKTNVSNNHRKGTENLFGDPANDIYPLIASAQQYSSKQAEYTLSGFYESGASANFGWAVCPNVGFHQVSVRYIYPMRTLDNDRLNSSAMVRIWKQIRRALLRVDGQVRYSASLNSQLQLSDIVDKKTLTPLYCNYRFLSTDYIFLQLALRSDIAINRRCALYVTAYWQRGWYTDKVYTDGISAVIGVAF</sequence>
<dbReference type="AlphaFoldDB" id="A0A7G1HYJ4"/>
<accession>A0A7G1HYJ4</accession>
<dbReference type="EMBL" id="AP023322">
    <property type="protein sequence ID" value="BCI64740.1"/>
    <property type="molecule type" value="Genomic_DNA"/>
</dbReference>
<dbReference type="InterPro" id="IPR049236">
    <property type="entry name" value="DUF6850"/>
</dbReference>
<proteinExistence type="predicted"/>
<name>A0A7G1HYJ4_9BACT</name>
<evidence type="ECO:0000259" key="1">
    <source>
        <dbReference type="Pfam" id="PF21012"/>
    </source>
</evidence>
<dbReference type="Pfam" id="PF21012">
    <property type="entry name" value="DUF6850"/>
    <property type="match status" value="1"/>
</dbReference>
<gene>
    <name evidence="2" type="ORF">Cop2CBH44_30930</name>
</gene>
<dbReference type="Proteomes" id="UP000594042">
    <property type="component" value="Chromosome"/>
</dbReference>
<organism evidence="2 3">
    <name type="scientific">Coprobacter secundus subsp. similis</name>
    <dbReference type="NCBI Taxonomy" id="2751153"/>
    <lineage>
        <taxon>Bacteria</taxon>
        <taxon>Pseudomonadati</taxon>
        <taxon>Bacteroidota</taxon>
        <taxon>Bacteroidia</taxon>
        <taxon>Bacteroidales</taxon>
        <taxon>Barnesiellaceae</taxon>
        <taxon>Coprobacter</taxon>
    </lineage>
</organism>
<evidence type="ECO:0000313" key="2">
    <source>
        <dbReference type="EMBL" id="BCI64740.1"/>
    </source>
</evidence>
<evidence type="ECO:0000313" key="3">
    <source>
        <dbReference type="Proteomes" id="UP000594042"/>
    </source>
</evidence>
<dbReference type="RefSeq" id="WP_052431469.1">
    <property type="nucleotide sequence ID" value="NZ_AP023322.1"/>
</dbReference>
<feature type="domain" description="DUF6850" evidence="1">
    <location>
        <begin position="64"/>
        <end position="493"/>
    </location>
</feature>